<evidence type="ECO:0000256" key="1">
    <source>
        <dbReference type="ARBA" id="ARBA00004651"/>
    </source>
</evidence>
<feature type="transmembrane region" description="Helical" evidence="7">
    <location>
        <begin position="140"/>
        <end position="162"/>
    </location>
</feature>
<dbReference type="Pfam" id="PF13190">
    <property type="entry name" value="PDGLE"/>
    <property type="match status" value="1"/>
</dbReference>
<dbReference type="EMBL" id="CP002293">
    <property type="protein sequence ID" value="ADP74966.1"/>
    <property type="molecule type" value="Genomic_DNA"/>
</dbReference>
<keyword evidence="6 7" id="KW-0472">Membrane</keyword>
<dbReference type="PANTHER" id="PTHR34229">
    <property type="entry name" value="METAL TRANSPORT PROTEIN HI_1621-RELATED"/>
    <property type="match status" value="1"/>
</dbReference>
<evidence type="ECO:0000256" key="7">
    <source>
        <dbReference type="SAM" id="Phobius"/>
    </source>
</evidence>
<sequence>MMHMADALISPAVGGTMLATTAGVAAYSIKKLQNEMDEKKIPLMGVMGAFVFAAQMINFSIPGTGSSGHLGGGMLLAILLGPYAGFLTMASILLIQALFFGDGGLLAYGCNVFNLGFYTCFIAYPFIYKWFTRKGVTSKRIFAGSMVSALVALQLGAFSVVLETLLSGKTELPFGKFVLLMQPIHLAIGIVEGLVTAAIITFVWRTRPEILKKAANGEALGNISMKKVLTGLSIAVVVVGGLFSWFASANPDGLEWSIEKTTGSAELKAPDGIHKTLSEIQSKTALLPDYDFKTSGHENKEKTAAQAENAWPAVSAGTSVSGIVGGALTLALAVFTGWIIMLIKRKKIKTTA</sequence>
<dbReference type="KEGG" id="gmc:GY4MC1_2233"/>
<protein>
    <submittedName>
        <fullName evidence="9">Cobalamin (Vitamin B12) biosynthesis CbiM protein</fullName>
    </submittedName>
</protein>
<dbReference type="InterPro" id="IPR002751">
    <property type="entry name" value="CbiM/NikMN"/>
</dbReference>
<gene>
    <name evidence="9" type="ORF">GY4MC1_2233</name>
</gene>
<feature type="transmembrane region" description="Helical" evidence="7">
    <location>
        <begin position="105"/>
        <end position="128"/>
    </location>
</feature>
<evidence type="ECO:0000313" key="9">
    <source>
        <dbReference type="EMBL" id="ADP74966.1"/>
    </source>
</evidence>
<dbReference type="GO" id="GO:0005886">
    <property type="term" value="C:plasma membrane"/>
    <property type="evidence" value="ECO:0007669"/>
    <property type="project" value="UniProtKB-SubCell"/>
</dbReference>
<dbReference type="InterPro" id="IPR025937">
    <property type="entry name" value="PDGLE_dom"/>
</dbReference>
<feature type="transmembrane region" description="Helical" evidence="7">
    <location>
        <begin position="73"/>
        <end position="99"/>
    </location>
</feature>
<keyword evidence="5 7" id="KW-1133">Transmembrane helix</keyword>
<evidence type="ECO:0000256" key="2">
    <source>
        <dbReference type="ARBA" id="ARBA00022448"/>
    </source>
</evidence>
<dbReference type="GO" id="GO:0000041">
    <property type="term" value="P:transition metal ion transport"/>
    <property type="evidence" value="ECO:0007669"/>
    <property type="project" value="InterPro"/>
</dbReference>
<dbReference type="PANTHER" id="PTHR34229:SF1">
    <property type="entry name" value="METAL TRANSPORT PROTEIN HI_1621-RELATED"/>
    <property type="match status" value="1"/>
</dbReference>
<evidence type="ECO:0000256" key="5">
    <source>
        <dbReference type="ARBA" id="ARBA00022989"/>
    </source>
</evidence>
<accession>A0A7U3YG26</accession>
<feature type="transmembrane region" description="Helical" evidence="7">
    <location>
        <begin position="320"/>
        <end position="343"/>
    </location>
</feature>
<dbReference type="AlphaFoldDB" id="A0A7U3YG26"/>
<feature type="domain" description="PDGLE" evidence="8">
    <location>
        <begin position="226"/>
        <end position="340"/>
    </location>
</feature>
<evidence type="ECO:0000259" key="8">
    <source>
        <dbReference type="Pfam" id="PF13190"/>
    </source>
</evidence>
<keyword evidence="2" id="KW-0813">Transport</keyword>
<evidence type="ECO:0000256" key="6">
    <source>
        <dbReference type="ARBA" id="ARBA00023136"/>
    </source>
</evidence>
<keyword evidence="3" id="KW-1003">Cell membrane</keyword>
<reference evidence="9" key="1">
    <citation type="submission" date="2010-10" db="EMBL/GenBank/DDBJ databases">
        <title>Complete sequence of chromosome of Geobacillus sp. Y4.1MC1.</title>
        <authorList>
            <consortium name="US DOE Joint Genome Institute"/>
            <person name="Lucas S."/>
            <person name="Copeland A."/>
            <person name="Lapidus A."/>
            <person name="Cheng J.-F."/>
            <person name="Bruce D."/>
            <person name="Goodwin L."/>
            <person name="Pitluck S."/>
            <person name="Chertkov O."/>
            <person name="Zhang X."/>
            <person name="Detter J.C."/>
            <person name="Han C."/>
            <person name="Tapia R."/>
            <person name="Land M."/>
            <person name="Hauser L."/>
            <person name="Jeffries C."/>
            <person name="Kyrpides N."/>
            <person name="Ivanova N."/>
            <person name="Ovchinnikova G."/>
            <person name="Brumm P."/>
            <person name="Mead D."/>
            <person name="Woyke T."/>
        </authorList>
    </citation>
    <scope>NUCLEOTIDE SEQUENCE [LARGE SCALE GENOMIC DNA]</scope>
    <source>
        <strain evidence="9">Y4.1MC1</strain>
    </source>
</reference>
<feature type="transmembrane region" description="Helical" evidence="7">
    <location>
        <begin position="228"/>
        <end position="247"/>
    </location>
</feature>
<comment type="subcellular location">
    <subcellularLocation>
        <location evidence="1">Cell membrane</location>
        <topology evidence="1">Multi-pass membrane protein</topology>
    </subcellularLocation>
</comment>
<name>A0A7U3YG26_GEOS0</name>
<evidence type="ECO:0000256" key="3">
    <source>
        <dbReference type="ARBA" id="ARBA00022475"/>
    </source>
</evidence>
<keyword evidence="4 7" id="KW-0812">Transmembrane</keyword>
<dbReference type="Pfam" id="PF01891">
    <property type="entry name" value="CbiM"/>
    <property type="match status" value="1"/>
</dbReference>
<organism evidence="9">
    <name type="scientific">Geobacillus sp. (strain Y4.1MC1)</name>
    <dbReference type="NCBI Taxonomy" id="581103"/>
    <lineage>
        <taxon>Bacteria</taxon>
        <taxon>Bacillati</taxon>
        <taxon>Bacillota</taxon>
        <taxon>Bacilli</taxon>
        <taxon>Bacillales</taxon>
        <taxon>Anoxybacillaceae</taxon>
        <taxon>Geobacillus</taxon>
    </lineage>
</organism>
<evidence type="ECO:0000256" key="4">
    <source>
        <dbReference type="ARBA" id="ARBA00022692"/>
    </source>
</evidence>
<proteinExistence type="predicted"/>
<feature type="transmembrane region" description="Helical" evidence="7">
    <location>
        <begin position="42"/>
        <end position="61"/>
    </location>
</feature>
<feature type="transmembrane region" description="Helical" evidence="7">
    <location>
        <begin position="182"/>
        <end position="204"/>
    </location>
</feature>
<dbReference type="Gene3D" id="1.10.1760.20">
    <property type="match status" value="1"/>
</dbReference>